<reference evidence="11 12" key="2">
    <citation type="submission" date="2017-09" db="EMBL/GenBank/DDBJ databases">
        <title>The genome of whitefly Bemisia tabaci, a global crop pest, provides novel insights into virus transmission, host adaptation and insecticide resistance.</title>
        <authorList>
            <person name="Kaur N."/>
            <person name="Kliot A."/>
            <person name="Pinheiro P.V."/>
            <person name="Luan J."/>
            <person name="Zheng Y."/>
            <person name="Liu W."/>
            <person name="Sun H."/>
            <person name="Yang X."/>
            <person name="Xu Y."/>
            <person name="Luo Y."/>
            <person name="Kruse A."/>
            <person name="Fisher T.W."/>
            <person name="Nelson D.R."/>
            <person name="Elimelech M."/>
            <person name="MacCoss M."/>
            <person name="Johnson R."/>
            <person name="Cohen E."/>
            <person name="Hunter W.B."/>
            <person name="Brown J.K."/>
            <person name="Jander G."/>
            <person name="Cilia M."/>
            <person name="Douglas A.E."/>
            <person name="Ghanim M."/>
            <person name="Simmons A.M."/>
            <person name="Wintermantel W.M."/>
            <person name="Ling K.-S."/>
            <person name="Fei Z."/>
        </authorList>
    </citation>
    <scope>NUCLEOTIDE SEQUENCE [LARGE SCALE GENOMIC DNA]</scope>
    <source>
        <strain evidence="11 12">MEAM1</strain>
    </source>
</reference>
<dbReference type="InterPro" id="IPR018323">
    <property type="entry name" value="OM_lipoprot_carrier_LolA_Pbac"/>
</dbReference>
<keyword evidence="11" id="KW-0449">Lipoprotein</keyword>
<comment type="function">
    <text evidence="10">Participates in the translocation of lipoproteins from the inner membrane to the outer membrane. Only forms a complex with a lipoprotein if the residue after the N-terminal Cys is not an aspartate (The Asp acts as a targeting signal to indicate that the lipoprotein should stay in the inner membrane).</text>
</comment>
<comment type="subunit">
    <text evidence="3 10">Monomer.</text>
</comment>
<dbReference type="PANTHER" id="PTHR35869">
    <property type="entry name" value="OUTER-MEMBRANE LIPOPROTEIN CARRIER PROTEIN"/>
    <property type="match status" value="1"/>
</dbReference>
<sequence length="203" mass="23908" precursor="true">MIKKKWLFILSLFITLSAPFVFADPQKDLQQRLNESKNFYAHFLQKVSRLDGTVIQEARGELWLKHPNLFDLHMMPDESRLISDGETLWFYNPMLEQVTANWLKNAVGNTPFMLIAYHDPKNWEKYQVEQKGDIFQLIPKIQTGDFKQFSINITPEGIINSFRVLEENQISEYVFQNQSKKPIASSKFTFTMPRKVTLDDQRK</sequence>
<evidence type="ECO:0000256" key="3">
    <source>
        <dbReference type="ARBA" id="ARBA00011245"/>
    </source>
</evidence>
<feature type="chain" id="PRO_5013415030" description="Outer-membrane lipoprotein carrier protein" evidence="10">
    <location>
        <begin position="24"/>
        <end position="203"/>
    </location>
</feature>
<proteinExistence type="inferred from homology"/>
<keyword evidence="8 10" id="KW-0653">Protein transport</keyword>
<protein>
    <recommendedName>
        <fullName evidence="4 10">Outer-membrane lipoprotein carrier protein</fullName>
    </recommendedName>
</protein>
<dbReference type="Proteomes" id="UP000216438">
    <property type="component" value="Chromosome"/>
</dbReference>
<evidence type="ECO:0000256" key="10">
    <source>
        <dbReference type="HAMAP-Rule" id="MF_00240"/>
    </source>
</evidence>
<accession>A0A249DY81</accession>
<dbReference type="HAMAP" id="MF_00240">
    <property type="entry name" value="LolA"/>
    <property type="match status" value="1"/>
</dbReference>
<keyword evidence="7 10" id="KW-0574">Periplasm</keyword>
<dbReference type="CDD" id="cd16325">
    <property type="entry name" value="LolA"/>
    <property type="match status" value="1"/>
</dbReference>
<dbReference type="InterPro" id="IPR004564">
    <property type="entry name" value="OM_lipoprot_carrier_LolA-like"/>
</dbReference>
<evidence type="ECO:0000256" key="7">
    <source>
        <dbReference type="ARBA" id="ARBA00022764"/>
    </source>
</evidence>
<evidence type="ECO:0000256" key="8">
    <source>
        <dbReference type="ARBA" id="ARBA00022927"/>
    </source>
</evidence>
<dbReference type="AlphaFoldDB" id="A0A249DY81"/>
<name>A0A249DY81_9ENTR</name>
<dbReference type="Gene3D" id="2.50.20.10">
    <property type="entry name" value="Lipoprotein localisation LolA/LolB/LppX"/>
    <property type="match status" value="1"/>
</dbReference>
<evidence type="ECO:0000256" key="2">
    <source>
        <dbReference type="ARBA" id="ARBA00007615"/>
    </source>
</evidence>
<evidence type="ECO:0000256" key="1">
    <source>
        <dbReference type="ARBA" id="ARBA00004418"/>
    </source>
</evidence>
<dbReference type="EMBL" id="CP016303">
    <property type="protein sequence ID" value="ASX26506.1"/>
    <property type="molecule type" value="Genomic_DNA"/>
</dbReference>
<gene>
    <name evidence="10" type="primary">lolA</name>
    <name evidence="11" type="ORF">BA171_05460</name>
</gene>
<comment type="subcellular location">
    <subcellularLocation>
        <location evidence="1 10">Periplasm</location>
    </subcellularLocation>
</comment>
<evidence type="ECO:0000256" key="9">
    <source>
        <dbReference type="ARBA" id="ARBA00023186"/>
    </source>
</evidence>
<dbReference type="SUPFAM" id="SSF89392">
    <property type="entry name" value="Prokaryotic lipoproteins and lipoprotein localization factors"/>
    <property type="match status" value="1"/>
</dbReference>
<evidence type="ECO:0000313" key="11">
    <source>
        <dbReference type="EMBL" id="ASX26506.1"/>
    </source>
</evidence>
<comment type="similarity">
    <text evidence="2 10">Belongs to the LolA family.</text>
</comment>
<dbReference type="InterPro" id="IPR029046">
    <property type="entry name" value="LolA/LolB/LppX"/>
</dbReference>
<organism evidence="11 12">
    <name type="scientific">Candidatus Hamiltonella defensa</name>
    <name type="common">Bemisia tabaci</name>
    <dbReference type="NCBI Taxonomy" id="672795"/>
    <lineage>
        <taxon>Bacteria</taxon>
        <taxon>Pseudomonadati</taxon>
        <taxon>Pseudomonadota</taxon>
        <taxon>Gammaproteobacteria</taxon>
        <taxon>Enterobacterales</taxon>
        <taxon>Enterobacteriaceae</taxon>
        <taxon>aphid secondary symbionts</taxon>
        <taxon>Candidatus Williamhamiltonella</taxon>
    </lineage>
</organism>
<dbReference type="GO" id="GO:0044874">
    <property type="term" value="P:lipoprotein localization to outer membrane"/>
    <property type="evidence" value="ECO:0007669"/>
    <property type="project" value="UniProtKB-UniRule"/>
</dbReference>
<feature type="signal peptide" evidence="10">
    <location>
        <begin position="1"/>
        <end position="23"/>
    </location>
</feature>
<keyword evidence="9 10" id="KW-0143">Chaperone</keyword>
<dbReference type="GO" id="GO:0042953">
    <property type="term" value="P:lipoprotein transport"/>
    <property type="evidence" value="ECO:0007669"/>
    <property type="project" value="InterPro"/>
</dbReference>
<dbReference type="PANTHER" id="PTHR35869:SF1">
    <property type="entry name" value="OUTER-MEMBRANE LIPOPROTEIN CARRIER PROTEIN"/>
    <property type="match status" value="1"/>
</dbReference>
<dbReference type="Pfam" id="PF03548">
    <property type="entry name" value="LolA"/>
    <property type="match status" value="1"/>
</dbReference>
<evidence type="ECO:0000256" key="5">
    <source>
        <dbReference type="ARBA" id="ARBA00022448"/>
    </source>
</evidence>
<dbReference type="GO" id="GO:0030288">
    <property type="term" value="C:outer membrane-bounded periplasmic space"/>
    <property type="evidence" value="ECO:0007669"/>
    <property type="project" value="TreeGrafter"/>
</dbReference>
<evidence type="ECO:0000313" key="12">
    <source>
        <dbReference type="Proteomes" id="UP000216438"/>
    </source>
</evidence>
<dbReference type="RefSeq" id="WP_016857819.1">
    <property type="nucleotide sequence ID" value="NZ_CP016303.1"/>
</dbReference>
<keyword evidence="5 10" id="KW-0813">Transport</keyword>
<reference evidence="12" key="1">
    <citation type="submission" date="2016-06" db="EMBL/GenBank/DDBJ databases">
        <authorList>
            <person name="Chen W."/>
            <person name="Hasegawa D.K."/>
        </authorList>
    </citation>
    <scope>NUCLEOTIDE SEQUENCE [LARGE SCALE GENOMIC DNA]</scope>
    <source>
        <strain evidence="12">MEAM1</strain>
    </source>
</reference>
<evidence type="ECO:0000256" key="6">
    <source>
        <dbReference type="ARBA" id="ARBA00022729"/>
    </source>
</evidence>
<keyword evidence="6 10" id="KW-0732">Signal</keyword>
<evidence type="ECO:0000256" key="4">
    <source>
        <dbReference type="ARBA" id="ARBA00014035"/>
    </source>
</evidence>
<dbReference type="NCBIfam" id="TIGR00547">
    <property type="entry name" value="lolA"/>
    <property type="match status" value="1"/>
</dbReference>